<organism evidence="2 3">
    <name type="scientific">Microdochium trichocladiopsis</name>
    <dbReference type="NCBI Taxonomy" id="1682393"/>
    <lineage>
        <taxon>Eukaryota</taxon>
        <taxon>Fungi</taxon>
        <taxon>Dikarya</taxon>
        <taxon>Ascomycota</taxon>
        <taxon>Pezizomycotina</taxon>
        <taxon>Sordariomycetes</taxon>
        <taxon>Xylariomycetidae</taxon>
        <taxon>Xylariales</taxon>
        <taxon>Microdochiaceae</taxon>
        <taxon>Microdochium</taxon>
    </lineage>
</organism>
<dbReference type="OrthoDB" id="674604at2759"/>
<sequence>LKLTNFAGQTVPPYAILSHRWTGEEILFEDTIWNEFDKTSAGWRKIEFCAKQAALDGLKYFWCDTCCIDKWNKAEVARTINSMFDYSRDAAKCYVYLQCDQTRSVETTEQSAVFNEEQLRQNEWFKRGWTLQESLLPA</sequence>
<dbReference type="RefSeq" id="XP_046012246.1">
    <property type="nucleotide sequence ID" value="XM_046148973.1"/>
</dbReference>
<feature type="non-terminal residue" evidence="2">
    <location>
        <position position="138"/>
    </location>
</feature>
<protein>
    <recommendedName>
        <fullName evidence="1">Heterokaryon incompatibility domain-containing protein</fullName>
    </recommendedName>
</protein>
<dbReference type="PANTHER" id="PTHR10622">
    <property type="entry name" value="HET DOMAIN-CONTAINING PROTEIN"/>
    <property type="match status" value="1"/>
</dbReference>
<dbReference type="AlphaFoldDB" id="A0A9P8Y580"/>
<dbReference type="Proteomes" id="UP000756346">
    <property type="component" value="Unassembled WGS sequence"/>
</dbReference>
<dbReference type="Pfam" id="PF06985">
    <property type="entry name" value="HET"/>
    <property type="match status" value="1"/>
</dbReference>
<gene>
    <name evidence="2" type="ORF">B0I36DRAFT_216539</name>
</gene>
<name>A0A9P8Y580_9PEZI</name>
<comment type="caution">
    <text evidence="2">The sequence shown here is derived from an EMBL/GenBank/DDBJ whole genome shotgun (WGS) entry which is preliminary data.</text>
</comment>
<dbReference type="PANTHER" id="PTHR10622:SF13">
    <property type="entry name" value="NACHT DOMAIN-CONTAINING PROTEIN"/>
    <property type="match status" value="1"/>
</dbReference>
<dbReference type="InterPro" id="IPR010730">
    <property type="entry name" value="HET"/>
</dbReference>
<keyword evidence="3" id="KW-1185">Reference proteome</keyword>
<evidence type="ECO:0000259" key="1">
    <source>
        <dbReference type="Pfam" id="PF06985"/>
    </source>
</evidence>
<feature type="domain" description="Heterokaryon incompatibility" evidence="1">
    <location>
        <begin position="14"/>
        <end position="108"/>
    </location>
</feature>
<evidence type="ECO:0000313" key="2">
    <source>
        <dbReference type="EMBL" id="KAH7030566.1"/>
    </source>
</evidence>
<dbReference type="GeneID" id="70178519"/>
<dbReference type="EMBL" id="JAGTJQ010000005">
    <property type="protein sequence ID" value="KAH7030566.1"/>
    <property type="molecule type" value="Genomic_DNA"/>
</dbReference>
<accession>A0A9P8Y580</accession>
<proteinExistence type="predicted"/>
<evidence type="ECO:0000313" key="3">
    <source>
        <dbReference type="Proteomes" id="UP000756346"/>
    </source>
</evidence>
<feature type="non-terminal residue" evidence="2">
    <location>
        <position position="1"/>
    </location>
</feature>
<reference evidence="2" key="1">
    <citation type="journal article" date="2021" name="Nat. Commun.">
        <title>Genetic determinants of endophytism in the Arabidopsis root mycobiome.</title>
        <authorList>
            <person name="Mesny F."/>
            <person name="Miyauchi S."/>
            <person name="Thiergart T."/>
            <person name="Pickel B."/>
            <person name="Atanasova L."/>
            <person name="Karlsson M."/>
            <person name="Huettel B."/>
            <person name="Barry K.W."/>
            <person name="Haridas S."/>
            <person name="Chen C."/>
            <person name="Bauer D."/>
            <person name="Andreopoulos W."/>
            <person name="Pangilinan J."/>
            <person name="LaButti K."/>
            <person name="Riley R."/>
            <person name="Lipzen A."/>
            <person name="Clum A."/>
            <person name="Drula E."/>
            <person name="Henrissat B."/>
            <person name="Kohler A."/>
            <person name="Grigoriev I.V."/>
            <person name="Martin F.M."/>
            <person name="Hacquard S."/>
        </authorList>
    </citation>
    <scope>NUCLEOTIDE SEQUENCE</scope>
    <source>
        <strain evidence="2">MPI-CAGE-CH-0230</strain>
    </source>
</reference>